<evidence type="ECO:0000313" key="9">
    <source>
        <dbReference type="EMBL" id="NMC62630.1"/>
    </source>
</evidence>
<dbReference type="UniPathway" id="UPA00070">
    <property type="reaction ID" value="UER00120"/>
</dbReference>
<evidence type="ECO:0000259" key="8">
    <source>
        <dbReference type="SMART" id="SM00934"/>
    </source>
</evidence>
<protein>
    <recommendedName>
        <fullName evidence="7">Orotidine 5'-phosphate decarboxylase</fullName>
        <ecNumber evidence="7">4.1.1.23</ecNumber>
    </recommendedName>
    <alternativeName>
        <fullName evidence="7">OMP decarboxylase</fullName>
        <shortName evidence="7">OMPDCase</shortName>
        <shortName evidence="7">OMPdecase</shortName>
    </alternativeName>
</protein>
<evidence type="ECO:0000256" key="1">
    <source>
        <dbReference type="ARBA" id="ARBA00004861"/>
    </source>
</evidence>
<dbReference type="InterPro" id="IPR018089">
    <property type="entry name" value="OMPdecase_AS"/>
</dbReference>
<dbReference type="GO" id="GO:0006207">
    <property type="term" value="P:'de novo' pyrimidine nucleobase biosynthetic process"/>
    <property type="evidence" value="ECO:0007669"/>
    <property type="project" value="InterPro"/>
</dbReference>
<sequence>MKFADRLYDSIESHQSFICAGFDPVIEQFPDFLLTQTSKKTRTNEEFIEKALTEFFFCAIDSIKDYVACIKPNIAFYEQYGLPGLSAFISICSYAKENGLPVIADAKRGDIGSTAQAYASAFLGGTSLRGQQITTFAADAMTVNPFLGFYTLEVFLRAASEHEKGLFILVRTSNPGSNDLQSVQDSEGRNISERIADWIASKGDELTGLKGYSGLGAVIGATSPEIGRKLRLRMPKSLLLIPGYGAQGAGALDAVAAFDDKKHGAVINASRGLFGRFDATVNSNDTLKETIKKRVDAMNLEIKDALKRA</sequence>
<dbReference type="PROSITE" id="PS00156">
    <property type="entry name" value="OMPDECASE"/>
    <property type="match status" value="1"/>
</dbReference>
<keyword evidence="4 7" id="KW-0665">Pyrimidine biosynthesis</keyword>
<evidence type="ECO:0000256" key="5">
    <source>
        <dbReference type="ARBA" id="ARBA00023239"/>
    </source>
</evidence>
<dbReference type="PANTHER" id="PTHR43375">
    <property type="entry name" value="OROTIDINE 5'-PHOSPHATE DECARBOXYLASE"/>
    <property type="match status" value="1"/>
</dbReference>
<proteinExistence type="inferred from homology"/>
<dbReference type="PANTHER" id="PTHR43375:SF1">
    <property type="entry name" value="OROTIDINE 5'-PHOSPHATE DECARBOXYLASE"/>
    <property type="match status" value="1"/>
</dbReference>
<dbReference type="NCBIfam" id="TIGR02127">
    <property type="entry name" value="pyrF_sub2"/>
    <property type="match status" value="1"/>
</dbReference>
<dbReference type="AlphaFoldDB" id="A0A7X9FQV9"/>
<evidence type="ECO:0000256" key="7">
    <source>
        <dbReference type="HAMAP-Rule" id="MF_01215"/>
    </source>
</evidence>
<organism evidence="9 10">
    <name type="scientific">SAR324 cluster bacterium</name>
    <dbReference type="NCBI Taxonomy" id="2024889"/>
    <lineage>
        <taxon>Bacteria</taxon>
        <taxon>Deltaproteobacteria</taxon>
        <taxon>SAR324 cluster</taxon>
    </lineage>
</organism>
<keyword evidence="3 7" id="KW-0210">Decarboxylase</keyword>
<comment type="caution">
    <text evidence="9">The sequence shown here is derived from an EMBL/GenBank/DDBJ whole genome shotgun (WGS) entry which is preliminary data.</text>
</comment>
<dbReference type="Pfam" id="PF00215">
    <property type="entry name" value="OMPdecase"/>
    <property type="match status" value="1"/>
</dbReference>
<dbReference type="HAMAP" id="MF_01215">
    <property type="entry name" value="OMPdecase_type2"/>
    <property type="match status" value="1"/>
</dbReference>
<feature type="active site" description="Proton donor" evidence="7">
    <location>
        <position position="107"/>
    </location>
</feature>
<evidence type="ECO:0000256" key="2">
    <source>
        <dbReference type="ARBA" id="ARBA00008847"/>
    </source>
</evidence>
<dbReference type="GO" id="GO:0044205">
    <property type="term" value="P:'de novo' UMP biosynthetic process"/>
    <property type="evidence" value="ECO:0007669"/>
    <property type="project" value="UniProtKB-UniRule"/>
</dbReference>
<keyword evidence="5 7" id="KW-0456">Lyase</keyword>
<dbReference type="InterPro" id="IPR011060">
    <property type="entry name" value="RibuloseP-bd_barrel"/>
</dbReference>
<dbReference type="Proteomes" id="UP000524246">
    <property type="component" value="Unassembled WGS sequence"/>
</dbReference>
<dbReference type="EC" id="4.1.1.23" evidence="7"/>
<dbReference type="Gene3D" id="3.20.20.70">
    <property type="entry name" value="Aldolase class I"/>
    <property type="match status" value="1"/>
</dbReference>
<dbReference type="InterPro" id="IPR001754">
    <property type="entry name" value="OMPdeCOase_dom"/>
</dbReference>
<dbReference type="InterPro" id="IPR011995">
    <property type="entry name" value="OMPdecase_type-2"/>
</dbReference>
<evidence type="ECO:0000256" key="3">
    <source>
        <dbReference type="ARBA" id="ARBA00022793"/>
    </source>
</evidence>
<accession>A0A7X9FQV9</accession>
<comment type="pathway">
    <text evidence="1 7">Pyrimidine metabolism; UMP biosynthesis via de novo pathway; UMP from orotate: step 2/2.</text>
</comment>
<dbReference type="SUPFAM" id="SSF51366">
    <property type="entry name" value="Ribulose-phoshate binding barrel"/>
    <property type="match status" value="1"/>
</dbReference>
<evidence type="ECO:0000256" key="4">
    <source>
        <dbReference type="ARBA" id="ARBA00022975"/>
    </source>
</evidence>
<dbReference type="CDD" id="cd04725">
    <property type="entry name" value="OMP_decarboxylase_like"/>
    <property type="match status" value="1"/>
</dbReference>
<dbReference type="GO" id="GO:0004590">
    <property type="term" value="F:orotidine-5'-phosphate decarboxylase activity"/>
    <property type="evidence" value="ECO:0007669"/>
    <property type="project" value="UniProtKB-UniRule"/>
</dbReference>
<gene>
    <name evidence="7 9" type="primary">pyrF</name>
    <name evidence="9" type="ORF">GYA55_05610</name>
</gene>
<comment type="similarity">
    <text evidence="2 7">Belongs to the OMP decarboxylase family. Type 2 subfamily.</text>
</comment>
<dbReference type="SMART" id="SM00934">
    <property type="entry name" value="OMPdecase"/>
    <property type="match status" value="1"/>
</dbReference>
<comment type="catalytic activity">
    <reaction evidence="6 7">
        <text>orotidine 5'-phosphate + H(+) = UMP + CO2</text>
        <dbReference type="Rhea" id="RHEA:11596"/>
        <dbReference type="ChEBI" id="CHEBI:15378"/>
        <dbReference type="ChEBI" id="CHEBI:16526"/>
        <dbReference type="ChEBI" id="CHEBI:57538"/>
        <dbReference type="ChEBI" id="CHEBI:57865"/>
        <dbReference type="EC" id="4.1.1.23"/>
    </reaction>
</comment>
<dbReference type="InterPro" id="IPR013785">
    <property type="entry name" value="Aldolase_TIM"/>
</dbReference>
<dbReference type="EMBL" id="JAAZON010000235">
    <property type="protein sequence ID" value="NMC62630.1"/>
    <property type="molecule type" value="Genomic_DNA"/>
</dbReference>
<evidence type="ECO:0000313" key="10">
    <source>
        <dbReference type="Proteomes" id="UP000524246"/>
    </source>
</evidence>
<reference evidence="9 10" key="1">
    <citation type="journal article" date="2020" name="Biotechnol. Biofuels">
        <title>New insights from the biogas microbiome by comprehensive genome-resolved metagenomics of nearly 1600 species originating from multiple anaerobic digesters.</title>
        <authorList>
            <person name="Campanaro S."/>
            <person name="Treu L."/>
            <person name="Rodriguez-R L.M."/>
            <person name="Kovalovszki A."/>
            <person name="Ziels R.M."/>
            <person name="Maus I."/>
            <person name="Zhu X."/>
            <person name="Kougias P.G."/>
            <person name="Basile A."/>
            <person name="Luo G."/>
            <person name="Schluter A."/>
            <person name="Konstantinidis K.T."/>
            <person name="Angelidaki I."/>
        </authorList>
    </citation>
    <scope>NUCLEOTIDE SEQUENCE [LARGE SCALE GENOMIC DNA]</scope>
    <source>
        <strain evidence="9">AS27yjCOA_65</strain>
    </source>
</reference>
<evidence type="ECO:0000256" key="6">
    <source>
        <dbReference type="ARBA" id="ARBA00049157"/>
    </source>
</evidence>
<feature type="domain" description="Orotidine 5'-phosphate decarboxylase" evidence="8">
    <location>
        <begin position="17"/>
        <end position="284"/>
    </location>
</feature>
<name>A0A7X9FQV9_9DELT</name>